<proteinExistence type="predicted"/>
<dbReference type="GeneID" id="93457464"/>
<protein>
    <submittedName>
        <fullName evidence="1">Uncharacterized protein</fullName>
    </submittedName>
</protein>
<name>A0QVS5_MYCS2</name>
<reference evidence="1 2" key="1">
    <citation type="submission" date="2006-10" db="EMBL/GenBank/DDBJ databases">
        <authorList>
            <person name="Fleischmann R.D."/>
            <person name="Dodson R.J."/>
            <person name="Haft D.H."/>
            <person name="Merkel J.S."/>
            <person name="Nelson W.C."/>
            <person name="Fraser C.M."/>
        </authorList>
    </citation>
    <scope>NUCLEOTIDE SEQUENCE [LARGE SCALE GENOMIC DNA]</scope>
    <source>
        <strain evidence="2">ATCC 700084 / mc(2)155</strain>
    </source>
</reference>
<accession>A0QVS5</accession>
<organism evidence="1 2">
    <name type="scientific">Mycolicibacterium smegmatis (strain ATCC 700084 / mc(2)155)</name>
    <name type="common">Mycobacterium smegmatis</name>
    <dbReference type="NCBI Taxonomy" id="246196"/>
    <lineage>
        <taxon>Bacteria</taxon>
        <taxon>Bacillati</taxon>
        <taxon>Actinomycetota</taxon>
        <taxon>Actinomycetes</taxon>
        <taxon>Mycobacteriales</taxon>
        <taxon>Mycobacteriaceae</taxon>
        <taxon>Mycolicibacterium</taxon>
    </lineage>
</organism>
<gene>
    <name evidence="1" type="ordered locus">MSMEG_2678</name>
</gene>
<dbReference type="Proteomes" id="UP000000757">
    <property type="component" value="Chromosome"/>
</dbReference>
<dbReference type="PATRIC" id="fig|246196.19.peg.2644"/>
<dbReference type="EMBL" id="CP000480">
    <property type="protein sequence ID" value="ABK69911.1"/>
    <property type="molecule type" value="Genomic_DNA"/>
</dbReference>
<dbReference type="STRING" id="246196.MSMEG_2678"/>
<keyword evidence="2" id="KW-1185">Reference proteome</keyword>
<evidence type="ECO:0000313" key="2">
    <source>
        <dbReference type="Proteomes" id="UP000000757"/>
    </source>
</evidence>
<dbReference type="RefSeq" id="WP_003894062.1">
    <property type="nucleotide sequence ID" value="NC_008596.1"/>
</dbReference>
<sequence length="49" mass="5251">MSTSGSPPILFLHSMFGKAVAAWISRRIASARGHPGKCVNTSIPQATRR</sequence>
<dbReference type="KEGG" id="msm:MSMEG_2678"/>
<dbReference type="AlphaFoldDB" id="A0QVS5"/>
<evidence type="ECO:0000313" key="1">
    <source>
        <dbReference type="EMBL" id="ABK69911.1"/>
    </source>
</evidence>
<dbReference type="KEGG" id="msb:LJ00_13325"/>